<dbReference type="PANTHER" id="PTHR33608:SF6">
    <property type="entry name" value="BLL2464 PROTEIN"/>
    <property type="match status" value="1"/>
</dbReference>
<name>A0A3B1C995_9ZZZZ</name>
<feature type="domain" description="DUF58" evidence="1">
    <location>
        <begin position="56"/>
        <end position="266"/>
    </location>
</feature>
<evidence type="ECO:0000313" key="2">
    <source>
        <dbReference type="EMBL" id="VAX23241.1"/>
    </source>
</evidence>
<proteinExistence type="predicted"/>
<dbReference type="InterPro" id="IPR002881">
    <property type="entry name" value="DUF58"/>
</dbReference>
<dbReference type="SUPFAM" id="SSF53300">
    <property type="entry name" value="vWA-like"/>
    <property type="match status" value="1"/>
</dbReference>
<accession>A0A3B1C995</accession>
<sequence>MQNSQLKKDQPHHGAIPRDIIRRIRDIEIRTRKVVDSLFGGEYHSTFKGMGMEFSETRPYQPGDDIRAMDWNVTARTGDPYVKVFKEERELTLMLVVDMSASGAFGSFDKFKNEVAAELCAALAFSAIKNNDKVGLIAFTDRIELFIAPKKGRSHVLRLIREILYFNPEGKGTDIEVALSYLNMVSKKKSIAFLVSDFRAGRFEKALRATAKKHDLIAVRIVDPREERMPDVGNIALLDAESGERLIVNTSNRKVRKGYEAGIVAENEERNRLFASSGIDQVVIHTEKSYIDPLVRFFKARERRQRLG</sequence>
<gene>
    <name evidence="2" type="ORF">MNBD_NITROSPINAE02-1965</name>
</gene>
<dbReference type="InterPro" id="IPR036465">
    <property type="entry name" value="vWFA_dom_sf"/>
</dbReference>
<dbReference type="Gene3D" id="3.40.50.410">
    <property type="entry name" value="von Willebrand factor, type A domain"/>
    <property type="match status" value="1"/>
</dbReference>
<reference evidence="2" key="1">
    <citation type="submission" date="2018-06" db="EMBL/GenBank/DDBJ databases">
        <authorList>
            <person name="Zhirakovskaya E."/>
        </authorList>
    </citation>
    <scope>NUCLEOTIDE SEQUENCE</scope>
</reference>
<organism evidence="2">
    <name type="scientific">hydrothermal vent metagenome</name>
    <dbReference type="NCBI Taxonomy" id="652676"/>
    <lineage>
        <taxon>unclassified sequences</taxon>
        <taxon>metagenomes</taxon>
        <taxon>ecological metagenomes</taxon>
    </lineage>
</organism>
<dbReference type="EMBL" id="UOGE01000083">
    <property type="protein sequence ID" value="VAX23241.1"/>
    <property type="molecule type" value="Genomic_DNA"/>
</dbReference>
<dbReference type="PANTHER" id="PTHR33608">
    <property type="entry name" value="BLL2464 PROTEIN"/>
    <property type="match status" value="1"/>
</dbReference>
<dbReference type="AlphaFoldDB" id="A0A3B1C995"/>
<dbReference type="Pfam" id="PF01882">
    <property type="entry name" value="DUF58"/>
    <property type="match status" value="1"/>
</dbReference>
<evidence type="ECO:0000259" key="1">
    <source>
        <dbReference type="Pfam" id="PF01882"/>
    </source>
</evidence>
<protein>
    <recommendedName>
        <fullName evidence="1">DUF58 domain-containing protein</fullName>
    </recommendedName>
</protein>